<evidence type="ECO:0000313" key="5">
    <source>
        <dbReference type="RefSeq" id="XP_013876241.1"/>
    </source>
</evidence>
<dbReference type="InParanoid" id="A0A2I4C8B2"/>
<dbReference type="FunCoup" id="A0A2I4C8B2">
    <property type="interactions" value="2"/>
</dbReference>
<evidence type="ECO:0000256" key="2">
    <source>
        <dbReference type="SAM" id="SignalP"/>
    </source>
</evidence>
<dbReference type="CDD" id="cd08544">
    <property type="entry name" value="Reeler"/>
    <property type="match status" value="1"/>
</dbReference>
<evidence type="ECO:0000259" key="3">
    <source>
        <dbReference type="PROSITE" id="PS51019"/>
    </source>
</evidence>
<feature type="domain" description="Reelin" evidence="3">
    <location>
        <begin position="8"/>
        <end position="172"/>
    </location>
</feature>
<dbReference type="STRING" id="52670.A0A2I4C8B2"/>
<keyword evidence="4" id="KW-1185">Reference proteome</keyword>
<dbReference type="PANTHER" id="PTHR45828:SF32">
    <property type="entry name" value="SI:DKEY-251I10.2"/>
    <property type="match status" value="1"/>
</dbReference>
<evidence type="ECO:0000256" key="1">
    <source>
        <dbReference type="ARBA" id="ARBA00009195"/>
    </source>
</evidence>
<reference evidence="5" key="1">
    <citation type="submission" date="2025-08" db="UniProtKB">
        <authorList>
            <consortium name="RefSeq"/>
        </authorList>
    </citation>
    <scope>IDENTIFICATION</scope>
    <source>
        <strain evidence="5">Quisiro</strain>
        <tissue evidence="5">Liver</tissue>
    </source>
</reference>
<feature type="signal peptide" evidence="2">
    <location>
        <begin position="1"/>
        <end position="17"/>
    </location>
</feature>
<dbReference type="InterPro" id="IPR051237">
    <property type="entry name" value="Ferric-chelate_Red/DefProt"/>
</dbReference>
<name>A0A2I4C8B2_AUSLI</name>
<keyword evidence="2" id="KW-0732">Signal</keyword>
<organism evidence="4 5">
    <name type="scientific">Austrofundulus limnaeus</name>
    <name type="common">Annual killifish</name>
    <dbReference type="NCBI Taxonomy" id="52670"/>
    <lineage>
        <taxon>Eukaryota</taxon>
        <taxon>Metazoa</taxon>
        <taxon>Chordata</taxon>
        <taxon>Craniata</taxon>
        <taxon>Vertebrata</taxon>
        <taxon>Euteleostomi</taxon>
        <taxon>Actinopterygii</taxon>
        <taxon>Neopterygii</taxon>
        <taxon>Teleostei</taxon>
        <taxon>Neoteleostei</taxon>
        <taxon>Acanthomorphata</taxon>
        <taxon>Ovalentaria</taxon>
        <taxon>Atherinomorphae</taxon>
        <taxon>Cyprinodontiformes</taxon>
        <taxon>Rivulidae</taxon>
        <taxon>Austrofundulus</taxon>
    </lineage>
</organism>
<dbReference type="Pfam" id="PF02014">
    <property type="entry name" value="Reeler"/>
    <property type="match status" value="1"/>
</dbReference>
<accession>A0A2I4C8B2</accession>
<evidence type="ECO:0000313" key="4">
    <source>
        <dbReference type="Proteomes" id="UP000192220"/>
    </source>
</evidence>
<dbReference type="RefSeq" id="XP_013876241.1">
    <property type="nucleotide sequence ID" value="XM_014020787.1"/>
</dbReference>
<protein>
    <submittedName>
        <fullName evidence="5">Defense protein 3</fullName>
    </submittedName>
</protein>
<dbReference type="Proteomes" id="UP000192220">
    <property type="component" value="Unplaced"/>
</dbReference>
<comment type="similarity">
    <text evidence="1">Belongs to the FRRS1 family.</text>
</comment>
<proteinExistence type="inferred from homology"/>
<dbReference type="GO" id="GO:0016020">
    <property type="term" value="C:membrane"/>
    <property type="evidence" value="ECO:0007669"/>
    <property type="project" value="TreeGrafter"/>
</dbReference>
<dbReference type="AlphaFoldDB" id="A0A2I4C8B2"/>
<dbReference type="GeneID" id="106526230"/>
<dbReference type="InterPro" id="IPR042307">
    <property type="entry name" value="Reeler_sf"/>
</dbReference>
<dbReference type="FunFam" id="2.60.40.4060:FF:000003">
    <property type="entry name" value="Ferric chelate reductase 1"/>
    <property type="match status" value="1"/>
</dbReference>
<dbReference type="InterPro" id="IPR002861">
    <property type="entry name" value="Reeler_dom"/>
</dbReference>
<gene>
    <name evidence="5" type="primary">LOC106526230</name>
</gene>
<dbReference type="Gene3D" id="2.60.40.4060">
    <property type="entry name" value="Reeler domain"/>
    <property type="match status" value="1"/>
</dbReference>
<dbReference type="KEGG" id="alim:106526230"/>
<dbReference type="PANTHER" id="PTHR45828">
    <property type="entry name" value="CYTOCHROME B561/FERRIC REDUCTASE TRANSMEMBRANE"/>
    <property type="match status" value="1"/>
</dbReference>
<sequence length="192" mass="20730">MLLLALFLLKVLCLVECYPNGAPTGACEAMIPRHGVQPQPSPAPYSILTNSKTFQPGVPVTVTIVGPDYRGVLLEARTQGSANALGSWRLPPPDTKFLKCAGNPQGAVTHSNTNLKGNTTVFSWIPPNTMGPVYFMATVAKQFSVFWVDVRSNTLTSEKKNNLGLATDAGSQMTEEKTLLLATCFLVLHILR</sequence>
<dbReference type="OrthoDB" id="6418377at2759"/>
<feature type="chain" id="PRO_5014186910" evidence="2">
    <location>
        <begin position="18"/>
        <end position="192"/>
    </location>
</feature>
<dbReference type="PROSITE" id="PS51019">
    <property type="entry name" value="REELIN"/>
    <property type="match status" value="1"/>
</dbReference>